<sequence length="279" mass="30596">MAGGQSKKRLKATPSSSSSSPSQPSRKNKKQPTVNIINDSEDNPKPTKNDNPDSTQPEPVKSKELTDEQELRRAQKVHKAAISSTYTAYDTPELSDQLDKHGRKMIAYPCKTCGSKIHCPTYDTLTRNLSKHVASCTKKSTNDSKSQTLAAVGVTGTGDIEAREAHRGILHPTVVKNLPSCKAVSDNIAQLYTAVQDSIMESIKSHRGAVYLGLDAWQSPNGFDVLGTVLYQLVERSNGEFELEASPLDFVRLQKSHTGIYLAKTVRLIVEKFGLKDKV</sequence>
<accession>A0A2N5UH97</accession>
<evidence type="ECO:0000313" key="3">
    <source>
        <dbReference type="Proteomes" id="UP000235388"/>
    </source>
</evidence>
<reference evidence="2 3" key="1">
    <citation type="submission" date="2017-11" db="EMBL/GenBank/DDBJ databases">
        <title>De novo assembly and phasing of dikaryotic genomes from two isolates of Puccinia coronata f. sp. avenae, the causal agent of oat crown rust.</title>
        <authorList>
            <person name="Miller M.E."/>
            <person name="Zhang Y."/>
            <person name="Omidvar V."/>
            <person name="Sperschneider J."/>
            <person name="Schwessinger B."/>
            <person name="Raley C."/>
            <person name="Palmer J.M."/>
            <person name="Garnica D."/>
            <person name="Upadhyaya N."/>
            <person name="Rathjen J."/>
            <person name="Taylor J.M."/>
            <person name="Park R.F."/>
            <person name="Dodds P.N."/>
            <person name="Hirsch C.D."/>
            <person name="Kianian S.F."/>
            <person name="Figueroa M."/>
        </authorList>
    </citation>
    <scope>NUCLEOTIDE SEQUENCE [LARGE SCALE GENOMIC DNA]</scope>
    <source>
        <strain evidence="2">12NC29</strain>
    </source>
</reference>
<evidence type="ECO:0000256" key="1">
    <source>
        <dbReference type="SAM" id="MobiDB-lite"/>
    </source>
</evidence>
<proteinExistence type="predicted"/>
<comment type="caution">
    <text evidence="2">The sequence shown here is derived from an EMBL/GenBank/DDBJ whole genome shotgun (WGS) entry which is preliminary data.</text>
</comment>
<evidence type="ECO:0008006" key="4">
    <source>
        <dbReference type="Google" id="ProtNLM"/>
    </source>
</evidence>
<feature type="compositionally biased region" description="Basic and acidic residues" evidence="1">
    <location>
        <begin position="42"/>
        <end position="51"/>
    </location>
</feature>
<dbReference type="Proteomes" id="UP000235388">
    <property type="component" value="Unassembled WGS sequence"/>
</dbReference>
<feature type="compositionally biased region" description="Basic residues" evidence="1">
    <location>
        <begin position="1"/>
        <end position="11"/>
    </location>
</feature>
<feature type="compositionally biased region" description="Basic and acidic residues" evidence="1">
    <location>
        <begin position="60"/>
        <end position="73"/>
    </location>
</feature>
<gene>
    <name evidence="2" type="ORF">PCANC_19012</name>
</gene>
<name>A0A2N5UH97_9BASI</name>
<feature type="compositionally biased region" description="Low complexity" evidence="1">
    <location>
        <begin position="14"/>
        <end position="25"/>
    </location>
</feature>
<evidence type="ECO:0000313" key="2">
    <source>
        <dbReference type="EMBL" id="PLW37108.1"/>
    </source>
</evidence>
<dbReference type="OrthoDB" id="2976890at2759"/>
<dbReference type="AlphaFoldDB" id="A0A2N5UH97"/>
<keyword evidence="3" id="KW-1185">Reference proteome</keyword>
<organism evidence="2 3">
    <name type="scientific">Puccinia coronata f. sp. avenae</name>
    <dbReference type="NCBI Taxonomy" id="200324"/>
    <lineage>
        <taxon>Eukaryota</taxon>
        <taxon>Fungi</taxon>
        <taxon>Dikarya</taxon>
        <taxon>Basidiomycota</taxon>
        <taxon>Pucciniomycotina</taxon>
        <taxon>Pucciniomycetes</taxon>
        <taxon>Pucciniales</taxon>
        <taxon>Pucciniaceae</taxon>
        <taxon>Puccinia</taxon>
    </lineage>
</organism>
<protein>
    <recommendedName>
        <fullName evidence="4">DUF659 domain-containing protein</fullName>
    </recommendedName>
</protein>
<feature type="region of interest" description="Disordered" evidence="1">
    <location>
        <begin position="1"/>
        <end position="80"/>
    </location>
</feature>
<dbReference type="EMBL" id="PGCJ01000228">
    <property type="protein sequence ID" value="PLW37108.1"/>
    <property type="molecule type" value="Genomic_DNA"/>
</dbReference>